<feature type="transmembrane region" description="Helical" evidence="1">
    <location>
        <begin position="15"/>
        <end position="36"/>
    </location>
</feature>
<dbReference type="Proteomes" id="UP000192599">
    <property type="component" value="Unassembled WGS sequence"/>
</dbReference>
<keyword evidence="1" id="KW-1133">Transmembrane helix</keyword>
<name>A0A1V9VDC9_9BACT</name>
<gene>
    <name evidence="2" type="ORF">AS859_02940</name>
</gene>
<proteinExistence type="predicted"/>
<sequence>MELQNVKKYINKRKLLILSIATIVLISIIIAIDSIYSLKSFSSETIEKYKEEAYAKKEEELKNYVSLAMKTVEAYHQRTSVEKVKIEVEEELKNRLCFFFLF</sequence>
<evidence type="ECO:0000313" key="2">
    <source>
        <dbReference type="EMBL" id="OQR41909.1"/>
    </source>
</evidence>
<accession>A0A1V9VDC9</accession>
<dbReference type="EMBL" id="LNTC01000021">
    <property type="protein sequence ID" value="OQR41909.1"/>
    <property type="molecule type" value="Genomic_DNA"/>
</dbReference>
<dbReference type="AlphaFoldDB" id="A0A1V9VDC9"/>
<evidence type="ECO:0000256" key="1">
    <source>
        <dbReference type="SAM" id="Phobius"/>
    </source>
</evidence>
<reference evidence="2 3" key="1">
    <citation type="submission" date="2017-04" db="EMBL/GenBank/DDBJ databases">
        <title>Accumulation and expression of multiple antibiotic resistance genes in Arcobacter cryaerophilus that thrives in sewage.</title>
        <authorList>
            <person name="Millar J.A."/>
            <person name="Raghavan R."/>
        </authorList>
    </citation>
    <scope>NUCLEOTIDE SEQUENCE [LARGE SCALE GENOMIC DNA]</scope>
    <source>
        <strain evidence="2 3">AZT-1</strain>
    </source>
</reference>
<keyword evidence="1" id="KW-0472">Membrane</keyword>
<protein>
    <submittedName>
        <fullName evidence="2">Uncharacterized protein</fullName>
    </submittedName>
</protein>
<evidence type="ECO:0000313" key="3">
    <source>
        <dbReference type="Proteomes" id="UP000192599"/>
    </source>
</evidence>
<comment type="caution">
    <text evidence="2">The sequence shown here is derived from an EMBL/GenBank/DDBJ whole genome shotgun (WGS) entry which is preliminary data.</text>
</comment>
<organism evidence="2 3">
    <name type="scientific">Aliarcobacter cryaerophilus</name>
    <dbReference type="NCBI Taxonomy" id="28198"/>
    <lineage>
        <taxon>Bacteria</taxon>
        <taxon>Pseudomonadati</taxon>
        <taxon>Campylobacterota</taxon>
        <taxon>Epsilonproteobacteria</taxon>
        <taxon>Campylobacterales</taxon>
        <taxon>Arcobacteraceae</taxon>
        <taxon>Aliarcobacter</taxon>
    </lineage>
</organism>
<keyword evidence="1" id="KW-0812">Transmembrane</keyword>